<keyword evidence="4" id="KW-1185">Reference proteome</keyword>
<dbReference type="GO" id="GO:0016758">
    <property type="term" value="F:hexosyltransferase activity"/>
    <property type="evidence" value="ECO:0007669"/>
    <property type="project" value="TreeGrafter"/>
</dbReference>
<accession>A0A2S7U7L2</accession>
<sequence>MTVINTPCVLTTHAKLTQDITEVCQSSTGSTLSVDFTNVHIVAMRSEDSDFESTTSSVDWFVSDSQVLTWAISWLGGKKGQHERVYGPDFLDYFVRNGDPMLTHYFFGASQECLDKLLIELKKINPELKIAGSRNGYFKDADNPRIVDDINESNADVLWVGLGTPKQQAWINQHKGQLKVGAALAVGFAFDVNAGTKTDAPKFLGPLGLTWLYRLAAEPRRLWHRYTHYNWVFIRDLYRSVNKA</sequence>
<dbReference type="EMBL" id="MQWA01000001">
    <property type="protein sequence ID" value="PQJ30272.1"/>
    <property type="molecule type" value="Genomic_DNA"/>
</dbReference>
<dbReference type="AlphaFoldDB" id="A0A2S7U7L2"/>
<keyword evidence="1" id="KW-0328">Glycosyltransferase</keyword>
<dbReference type="PANTHER" id="PTHR34136">
    <property type="match status" value="1"/>
</dbReference>
<dbReference type="InterPro" id="IPR004629">
    <property type="entry name" value="WecG_TagA_CpsF"/>
</dbReference>
<gene>
    <name evidence="3" type="ORF">BSZ32_05975</name>
</gene>
<evidence type="ECO:0000256" key="2">
    <source>
        <dbReference type="ARBA" id="ARBA00022679"/>
    </source>
</evidence>
<evidence type="ECO:0000313" key="3">
    <source>
        <dbReference type="EMBL" id="PQJ30272.1"/>
    </source>
</evidence>
<evidence type="ECO:0008006" key="5">
    <source>
        <dbReference type="Google" id="ProtNLM"/>
    </source>
</evidence>
<dbReference type="Pfam" id="PF03808">
    <property type="entry name" value="Glyco_tran_WecG"/>
    <property type="match status" value="1"/>
</dbReference>
<comment type="caution">
    <text evidence="3">The sequence shown here is derived from an EMBL/GenBank/DDBJ whole genome shotgun (WGS) entry which is preliminary data.</text>
</comment>
<name>A0A2S7U7L2_9BACT</name>
<dbReference type="NCBIfam" id="TIGR00696">
    <property type="entry name" value="wecG_tagA_cpsF"/>
    <property type="match status" value="1"/>
</dbReference>
<proteinExistence type="predicted"/>
<reference evidence="3 4" key="1">
    <citation type="submission" date="2016-12" db="EMBL/GenBank/DDBJ databases">
        <title>Study of bacterial adaptation to deep sea.</title>
        <authorList>
            <person name="Song J."/>
            <person name="Yoshizawa S."/>
            <person name="Kogure K."/>
        </authorList>
    </citation>
    <scope>NUCLEOTIDE SEQUENCE [LARGE SCALE GENOMIC DNA]</scope>
    <source>
        <strain evidence="3 4">SAORIC-165</strain>
    </source>
</reference>
<dbReference type="PANTHER" id="PTHR34136:SF1">
    <property type="entry name" value="UDP-N-ACETYL-D-MANNOSAMINURONIC ACID TRANSFERASE"/>
    <property type="match status" value="1"/>
</dbReference>
<protein>
    <recommendedName>
        <fullName evidence="5">Glycosyltransferase</fullName>
    </recommendedName>
</protein>
<evidence type="ECO:0000256" key="1">
    <source>
        <dbReference type="ARBA" id="ARBA00022676"/>
    </source>
</evidence>
<evidence type="ECO:0000313" key="4">
    <source>
        <dbReference type="Proteomes" id="UP000239907"/>
    </source>
</evidence>
<keyword evidence="2" id="KW-0808">Transferase</keyword>
<dbReference type="Proteomes" id="UP000239907">
    <property type="component" value="Unassembled WGS sequence"/>
</dbReference>
<organism evidence="3 4">
    <name type="scientific">Rubritalea profundi</name>
    <dbReference type="NCBI Taxonomy" id="1658618"/>
    <lineage>
        <taxon>Bacteria</taxon>
        <taxon>Pseudomonadati</taxon>
        <taxon>Verrucomicrobiota</taxon>
        <taxon>Verrucomicrobiia</taxon>
        <taxon>Verrucomicrobiales</taxon>
        <taxon>Rubritaleaceae</taxon>
        <taxon>Rubritalea</taxon>
    </lineage>
</organism>
<dbReference type="CDD" id="cd06533">
    <property type="entry name" value="Glyco_transf_WecG_TagA"/>
    <property type="match status" value="1"/>
</dbReference>